<dbReference type="Proteomes" id="UP000054926">
    <property type="component" value="Unassembled WGS sequence"/>
</dbReference>
<dbReference type="PATRIC" id="fig|947033.5.peg.1152"/>
<evidence type="ECO:0000256" key="1">
    <source>
        <dbReference type="SAM" id="MobiDB-lite"/>
    </source>
</evidence>
<evidence type="ECO:0000313" key="4">
    <source>
        <dbReference type="Proteomes" id="UP000054926"/>
    </source>
</evidence>
<dbReference type="EMBL" id="LNYY01000019">
    <property type="protein sequence ID" value="KTD67921.1"/>
    <property type="molecule type" value="Genomic_DNA"/>
</dbReference>
<feature type="transmembrane region" description="Helical" evidence="2">
    <location>
        <begin position="240"/>
        <end position="266"/>
    </location>
</feature>
<feature type="region of interest" description="Disordered" evidence="1">
    <location>
        <begin position="416"/>
        <end position="455"/>
    </location>
</feature>
<reference evidence="3 4" key="1">
    <citation type="submission" date="2015-11" db="EMBL/GenBank/DDBJ databases">
        <title>Genomic analysis of 38 Legionella species identifies large and diverse effector repertoires.</title>
        <authorList>
            <person name="Burstein D."/>
            <person name="Amaro F."/>
            <person name="Zusman T."/>
            <person name="Lifshitz Z."/>
            <person name="Cohen O."/>
            <person name="Gilbert J.A."/>
            <person name="Pupko T."/>
            <person name="Shuman H.A."/>
            <person name="Segal G."/>
        </authorList>
    </citation>
    <scope>NUCLEOTIDE SEQUENCE [LARGE SCALE GENOMIC DNA]</scope>
    <source>
        <strain evidence="3 4">IMVS3376</strain>
    </source>
</reference>
<proteinExistence type="predicted"/>
<feature type="compositionally biased region" description="Polar residues" evidence="1">
    <location>
        <begin position="394"/>
        <end position="406"/>
    </location>
</feature>
<keyword evidence="2" id="KW-0812">Transmembrane</keyword>
<sequence>MSGLTTKFTDYKLKILYGNLLKHYKSLEGAGIYEMHSQMLAELQSAMFYQPNSPFYHLDLAEKAKAYQAFDTIFRALPIYQQHPPQQPAFNPPIPQFRPTVYVEIHEHNYYNNTDSTLLNCILLDSMLHNHHGPGYHRGSCLPSNSHGHGTNDDLTKLIAFLLILALALVAVVLAFLAMAYMINEFADSMERFWYGEGWLKGALMFATSIGFGAGSAFLTMNFGAAPLIALAIAAGCNPVGVVAIGVVLLGVIGAGVGAFAMSLLYDSANKSANKESMDPADPDRFRLTASDEAFLRDKKNMDPMAVKCAMIAYRAEMAKLLGNEKAIPSFFNRDKGVQKLLTELRQLRRGEVSVVDVGGLHFDCKIPPRTYVPVLVQQTPSYYEQPPAYHAPTYQTQESQDPTNLTPVYQRYQPQMYQDGRQQSPSYEAPTYQPYQDPSSHVDAYTPSAPYQFQ</sequence>
<protein>
    <submittedName>
        <fullName evidence="3">Uncharacterized protein</fullName>
    </submittedName>
</protein>
<comment type="caution">
    <text evidence="3">The sequence shown here is derived from an EMBL/GenBank/DDBJ whole genome shotgun (WGS) entry which is preliminary data.</text>
</comment>
<dbReference type="RefSeq" id="WP_058510059.1">
    <property type="nucleotide sequence ID" value="NZ_LNYY01000019.1"/>
</dbReference>
<accession>A0A0W0ZFJ7</accession>
<feature type="transmembrane region" description="Helical" evidence="2">
    <location>
        <begin position="158"/>
        <end position="183"/>
    </location>
</feature>
<feature type="transmembrane region" description="Helical" evidence="2">
    <location>
        <begin position="204"/>
        <end position="234"/>
    </location>
</feature>
<keyword evidence="2" id="KW-1133">Transmembrane helix</keyword>
<evidence type="ECO:0000313" key="3">
    <source>
        <dbReference type="EMBL" id="KTD67921.1"/>
    </source>
</evidence>
<evidence type="ECO:0000256" key="2">
    <source>
        <dbReference type="SAM" id="Phobius"/>
    </source>
</evidence>
<organism evidence="3 4">
    <name type="scientific">Legionella steelei</name>
    <dbReference type="NCBI Taxonomy" id="947033"/>
    <lineage>
        <taxon>Bacteria</taxon>
        <taxon>Pseudomonadati</taxon>
        <taxon>Pseudomonadota</taxon>
        <taxon>Gammaproteobacteria</taxon>
        <taxon>Legionellales</taxon>
        <taxon>Legionellaceae</taxon>
        <taxon>Legionella</taxon>
    </lineage>
</organism>
<dbReference type="OrthoDB" id="5654191at2"/>
<gene>
    <name evidence="3" type="ORF">Lste_1079</name>
</gene>
<dbReference type="AlphaFoldDB" id="A0A0W0ZFJ7"/>
<feature type="region of interest" description="Disordered" evidence="1">
    <location>
        <begin position="387"/>
        <end position="406"/>
    </location>
</feature>
<feature type="compositionally biased region" description="Polar residues" evidence="1">
    <location>
        <begin position="416"/>
        <end position="427"/>
    </location>
</feature>
<keyword evidence="2" id="KW-0472">Membrane</keyword>
<name>A0A0W0ZFJ7_9GAMM</name>
<keyword evidence="4" id="KW-1185">Reference proteome</keyword>